<evidence type="ECO:0000313" key="2">
    <source>
        <dbReference type="EMBL" id="CDW89305.1"/>
    </source>
</evidence>
<reference evidence="2 3" key="1">
    <citation type="submission" date="2014-06" db="EMBL/GenBank/DDBJ databases">
        <authorList>
            <person name="Swart Estienne"/>
        </authorList>
    </citation>
    <scope>NUCLEOTIDE SEQUENCE [LARGE SCALE GENOMIC DNA]</scope>
    <source>
        <strain evidence="2 3">130c</strain>
    </source>
</reference>
<evidence type="ECO:0000256" key="1">
    <source>
        <dbReference type="SAM" id="MobiDB-lite"/>
    </source>
</evidence>
<feature type="compositionally biased region" description="Polar residues" evidence="1">
    <location>
        <begin position="156"/>
        <end position="167"/>
    </location>
</feature>
<dbReference type="InParanoid" id="A0A078B445"/>
<evidence type="ECO:0000313" key="3">
    <source>
        <dbReference type="Proteomes" id="UP000039865"/>
    </source>
</evidence>
<accession>A0A078B445</accession>
<sequence length="374" mass="45511">MKTHKQVEKHFQKKKADPIIQSQHKFKSRSQLIMEEFQQPELPDEKIYMIDKVVRMRGKQGRFGVDHSEILNFEFEMANKYRSDHMNRLVYKSENYPTLQNDPFYTGEAGVDKENRGLSSMILFQRLSKKELDDLDGKQDQQDNDSKSQFDRMSKTSKPATNRSMTNLKDPKSMTFNEWVKRKDAEKRMKQRLINDVKQEIRQELYEIAQHEQVEQEMKVKYMEDWLMQKKLSEAQKIAQLMDLQERESIQKQMRDKSNYKSYKEWLKKNMLKEKQQKYKLIQKRQELMDNEREEHMRRSIEAQIEYKQWQNEKTNQDRDAMREQRRQEEMELERRIHEQQQNLSQSNYGNGHNEDSNMSSQMYSPLRVRPNKR</sequence>
<feature type="compositionally biased region" description="Polar residues" evidence="1">
    <location>
        <begin position="340"/>
        <end position="364"/>
    </location>
</feature>
<keyword evidence="3" id="KW-1185">Reference proteome</keyword>
<proteinExistence type="predicted"/>
<feature type="compositionally biased region" description="Basic and acidic residues" evidence="1">
    <location>
        <begin position="315"/>
        <end position="339"/>
    </location>
</feature>
<feature type="region of interest" description="Disordered" evidence="1">
    <location>
        <begin position="133"/>
        <end position="175"/>
    </location>
</feature>
<gene>
    <name evidence="2" type="primary">Contig670.g745</name>
    <name evidence="2" type="ORF">STYLEM_18437</name>
</gene>
<dbReference type="EMBL" id="CCKQ01017427">
    <property type="protein sequence ID" value="CDW89305.1"/>
    <property type="molecule type" value="Genomic_DNA"/>
</dbReference>
<feature type="compositionally biased region" description="Basic and acidic residues" evidence="1">
    <location>
        <begin position="133"/>
        <end position="154"/>
    </location>
</feature>
<organism evidence="2 3">
    <name type="scientific">Stylonychia lemnae</name>
    <name type="common">Ciliate</name>
    <dbReference type="NCBI Taxonomy" id="5949"/>
    <lineage>
        <taxon>Eukaryota</taxon>
        <taxon>Sar</taxon>
        <taxon>Alveolata</taxon>
        <taxon>Ciliophora</taxon>
        <taxon>Intramacronucleata</taxon>
        <taxon>Spirotrichea</taxon>
        <taxon>Stichotrichia</taxon>
        <taxon>Sporadotrichida</taxon>
        <taxon>Oxytrichidae</taxon>
        <taxon>Stylonychinae</taxon>
        <taxon>Stylonychia</taxon>
    </lineage>
</organism>
<name>A0A078B445_STYLE</name>
<feature type="region of interest" description="Disordered" evidence="1">
    <location>
        <begin position="310"/>
        <end position="374"/>
    </location>
</feature>
<protein>
    <submittedName>
        <fullName evidence="2">Uncharacterized protein</fullName>
    </submittedName>
</protein>
<dbReference type="AlphaFoldDB" id="A0A078B445"/>
<dbReference type="Proteomes" id="UP000039865">
    <property type="component" value="Unassembled WGS sequence"/>
</dbReference>
<dbReference type="OrthoDB" id="10681669at2759"/>